<dbReference type="EMBL" id="RHFK02000006">
    <property type="protein sequence ID" value="TWW75131.1"/>
    <property type="molecule type" value="Genomic_DNA"/>
</dbReference>
<comment type="caution">
    <text evidence="1">The sequence shown here is derived from an EMBL/GenBank/DDBJ whole genome shotgun (WGS) entry which is preliminary data.</text>
</comment>
<sequence length="73" mass="8150">MVLTTVNAAHFAALQNGQLQQRLDNVQRDFIVFNRERSKKTVTDSSELSISEKNKAIEDGQNNNVEPAIYVSG</sequence>
<dbReference type="AlphaFoldDB" id="A0A5C6P8E8"/>
<keyword evidence="2" id="KW-1185">Reference proteome</keyword>
<reference evidence="1 2" key="1">
    <citation type="submission" date="2019-04" db="EMBL/GenBank/DDBJ databases">
        <title>Chromosome genome assembly for Takifugu flavidus.</title>
        <authorList>
            <person name="Xiao S."/>
        </authorList>
    </citation>
    <scope>NUCLEOTIDE SEQUENCE [LARGE SCALE GENOMIC DNA]</scope>
    <source>
        <strain evidence="1">HTHZ2018</strain>
        <tissue evidence="1">Muscle</tissue>
    </source>
</reference>
<evidence type="ECO:0000313" key="2">
    <source>
        <dbReference type="Proteomes" id="UP000324091"/>
    </source>
</evidence>
<name>A0A5C6P8E8_9TELE</name>
<accession>A0A5C6P8E8</accession>
<organism evidence="1 2">
    <name type="scientific">Takifugu flavidus</name>
    <name type="common">sansaifugu</name>
    <dbReference type="NCBI Taxonomy" id="433684"/>
    <lineage>
        <taxon>Eukaryota</taxon>
        <taxon>Metazoa</taxon>
        <taxon>Chordata</taxon>
        <taxon>Craniata</taxon>
        <taxon>Vertebrata</taxon>
        <taxon>Euteleostomi</taxon>
        <taxon>Actinopterygii</taxon>
        <taxon>Neopterygii</taxon>
        <taxon>Teleostei</taxon>
        <taxon>Neoteleostei</taxon>
        <taxon>Acanthomorphata</taxon>
        <taxon>Eupercaria</taxon>
        <taxon>Tetraodontiformes</taxon>
        <taxon>Tetradontoidea</taxon>
        <taxon>Tetraodontidae</taxon>
        <taxon>Takifugu</taxon>
    </lineage>
</organism>
<evidence type="ECO:0000313" key="1">
    <source>
        <dbReference type="EMBL" id="TWW75131.1"/>
    </source>
</evidence>
<proteinExistence type="predicted"/>
<gene>
    <name evidence="1" type="ORF">D4764_14G0011340</name>
</gene>
<protein>
    <submittedName>
        <fullName evidence="1">Uncharacterized protein</fullName>
    </submittedName>
</protein>
<dbReference type="Proteomes" id="UP000324091">
    <property type="component" value="Chromosome 14"/>
</dbReference>